<dbReference type="GO" id="GO:0004777">
    <property type="term" value="F:succinate-semialdehyde dehydrogenase (NAD+) activity"/>
    <property type="evidence" value="ECO:0007669"/>
    <property type="project" value="TreeGrafter"/>
</dbReference>
<dbReference type="PROSITE" id="PS00687">
    <property type="entry name" value="ALDEHYDE_DEHYDR_GLU"/>
    <property type="match status" value="1"/>
</dbReference>
<dbReference type="CDD" id="cd07100">
    <property type="entry name" value="ALDH_SSADH1_GabD1"/>
    <property type="match status" value="1"/>
</dbReference>
<organism evidence="7 8">
    <name type="scientific">Chlorobium limicola (strain DSM 245 / NBRC 103803 / 6330)</name>
    <dbReference type="NCBI Taxonomy" id="290315"/>
    <lineage>
        <taxon>Bacteria</taxon>
        <taxon>Pseudomonadati</taxon>
        <taxon>Chlorobiota</taxon>
        <taxon>Chlorobiia</taxon>
        <taxon>Chlorobiales</taxon>
        <taxon>Chlorobiaceae</taxon>
        <taxon>Chlorobium/Pelodictyon group</taxon>
        <taxon>Chlorobium</taxon>
    </lineage>
</organism>
<evidence type="ECO:0000256" key="2">
    <source>
        <dbReference type="ARBA" id="ARBA00022857"/>
    </source>
</evidence>
<protein>
    <submittedName>
        <fullName evidence="7">Aldehyde Dehydrogenase</fullName>
    </submittedName>
</protein>
<dbReference type="InterPro" id="IPR047110">
    <property type="entry name" value="GABD/Sad-like"/>
</dbReference>
<reference evidence="7 8" key="1">
    <citation type="submission" date="2008-05" db="EMBL/GenBank/DDBJ databases">
        <title>Complete sequence of Chlorobium limicola DSM 245.</title>
        <authorList>
            <consortium name="US DOE Joint Genome Institute"/>
            <person name="Lucas S."/>
            <person name="Copeland A."/>
            <person name="Lapidus A."/>
            <person name="Glavina del Rio T."/>
            <person name="Dalin E."/>
            <person name="Tice H."/>
            <person name="Bruce D."/>
            <person name="Goodwin L."/>
            <person name="Pitluck S."/>
            <person name="Schmutz J."/>
            <person name="Larimer F."/>
            <person name="Land M."/>
            <person name="Hauser L."/>
            <person name="Kyrpides N."/>
            <person name="Ovchinnikova G."/>
            <person name="Zhao F."/>
            <person name="Li T."/>
            <person name="Liu Z."/>
            <person name="Overmann J."/>
            <person name="Bryant D.A."/>
            <person name="Richardson P."/>
        </authorList>
    </citation>
    <scope>NUCLEOTIDE SEQUENCE [LARGE SCALE GENOMIC DNA]</scope>
    <source>
        <strain evidence="8">DSM 245 / NBRC 103803 / 6330</strain>
    </source>
</reference>
<evidence type="ECO:0000313" key="8">
    <source>
        <dbReference type="Proteomes" id="UP000008841"/>
    </source>
</evidence>
<evidence type="ECO:0000313" key="7">
    <source>
        <dbReference type="EMBL" id="ACD89481.1"/>
    </source>
</evidence>
<keyword evidence="3 5" id="KW-0560">Oxidoreductase</keyword>
<dbReference type="EMBL" id="CP001097">
    <property type="protein sequence ID" value="ACD89481.1"/>
    <property type="molecule type" value="Genomic_DNA"/>
</dbReference>
<dbReference type="Proteomes" id="UP000008841">
    <property type="component" value="Chromosome"/>
</dbReference>
<dbReference type="HOGENOM" id="CLU_005391_1_0_10"/>
<dbReference type="FunFam" id="3.40.309.10:FF:000010">
    <property type="entry name" value="Gamma-aminobutyraldehyde dehydrogenase"/>
    <property type="match status" value="1"/>
</dbReference>
<dbReference type="PROSITE" id="PS00070">
    <property type="entry name" value="ALDEHYDE_DEHYDR_CYS"/>
    <property type="match status" value="1"/>
</dbReference>
<dbReference type="KEGG" id="cli:Clim_0388"/>
<dbReference type="RefSeq" id="WP_012465362.1">
    <property type="nucleotide sequence ID" value="NC_010803.1"/>
</dbReference>
<evidence type="ECO:0000256" key="5">
    <source>
        <dbReference type="RuleBase" id="RU003345"/>
    </source>
</evidence>
<dbReference type="InterPro" id="IPR016161">
    <property type="entry name" value="Ald_DH/histidinol_DH"/>
</dbReference>
<dbReference type="PANTHER" id="PTHR43217">
    <property type="entry name" value="SUCCINATE SEMIALDEHYDE DEHYDROGENASE [NAD(P)+] SAD"/>
    <property type="match status" value="1"/>
</dbReference>
<feature type="active site" evidence="4">
    <location>
        <position position="231"/>
    </location>
</feature>
<sequence>MIVTINPATEGVLAEYPAMSHGDINEAVNAAYLDFTRWRQVSIPERARLMLRVAELLRERKAEYGTLATREMGKPFAQAAAEVEKSAWVCDFYAAHAEGYLEPETVDMDGGKGMVVFEPLGLVLGVMPWNFPYWQVFRFAVPALMAGNGVIVKHAPNVTGCAAAIEQVFRDAGFPENLYRTLHIELQDVDRLTGIVIEHPFVKAVSVTGSTAAGRAVAARAGRALKRSVMELGGNDPYIVLDDADLEKAVTVCAASRLLNSGQSCIAAKRFIVHRSIRSRFEGMLLERMLGAKTGDPFDSATEVGPIARADLRLQVHRQVEESVAQGAVVLCGGVLPEGQGYFYPPTILTGVKKGMAAYGEEIFGPVATIIEAADDDEAVAIANDSEYGLGSAVFSADTLRAAEIASRLETGNCFINAMVKSDPRMPFGGVKQSGYGRELSSYGIKEFTNIRSLFLEA</sequence>
<dbReference type="Gene3D" id="3.40.605.10">
    <property type="entry name" value="Aldehyde Dehydrogenase, Chain A, domain 1"/>
    <property type="match status" value="1"/>
</dbReference>
<dbReference type="SUPFAM" id="SSF53720">
    <property type="entry name" value="ALDH-like"/>
    <property type="match status" value="1"/>
</dbReference>
<dbReference type="InterPro" id="IPR015590">
    <property type="entry name" value="Aldehyde_DH_dom"/>
</dbReference>
<name>B3EFU8_CHLL2</name>
<dbReference type="STRING" id="290315.Clim_0388"/>
<dbReference type="InterPro" id="IPR016163">
    <property type="entry name" value="Ald_DH_C"/>
</dbReference>
<accession>B3EFU8</accession>
<evidence type="ECO:0000259" key="6">
    <source>
        <dbReference type="Pfam" id="PF00171"/>
    </source>
</evidence>
<dbReference type="Pfam" id="PF00171">
    <property type="entry name" value="Aldedh"/>
    <property type="match status" value="1"/>
</dbReference>
<dbReference type="eggNOG" id="COG1012">
    <property type="taxonomic scope" value="Bacteria"/>
</dbReference>
<dbReference type="InterPro" id="IPR016162">
    <property type="entry name" value="Ald_DH_N"/>
</dbReference>
<dbReference type="PANTHER" id="PTHR43217:SF1">
    <property type="entry name" value="SUCCINATE SEMIALDEHYDE DEHYDROGENASE [NAD(P)+] SAD"/>
    <property type="match status" value="1"/>
</dbReference>
<dbReference type="Gene3D" id="3.40.309.10">
    <property type="entry name" value="Aldehyde Dehydrogenase, Chain A, domain 2"/>
    <property type="match status" value="1"/>
</dbReference>
<dbReference type="GO" id="GO:0004030">
    <property type="term" value="F:aldehyde dehydrogenase [NAD(P)+] activity"/>
    <property type="evidence" value="ECO:0007669"/>
    <property type="project" value="InterPro"/>
</dbReference>
<dbReference type="InterPro" id="IPR044148">
    <property type="entry name" value="ALDH_GabD1-like"/>
</dbReference>
<evidence type="ECO:0000256" key="1">
    <source>
        <dbReference type="ARBA" id="ARBA00009986"/>
    </source>
</evidence>
<dbReference type="AlphaFoldDB" id="B3EFU8"/>
<evidence type="ECO:0000256" key="3">
    <source>
        <dbReference type="ARBA" id="ARBA00023002"/>
    </source>
</evidence>
<comment type="similarity">
    <text evidence="1 5">Belongs to the aldehyde dehydrogenase family.</text>
</comment>
<proteinExistence type="inferred from homology"/>
<gene>
    <name evidence="7" type="ordered locus">Clim_0388</name>
</gene>
<feature type="domain" description="Aldehyde dehydrogenase" evidence="6">
    <location>
        <begin position="3"/>
        <end position="453"/>
    </location>
</feature>
<keyword evidence="2" id="KW-0521">NADP</keyword>
<dbReference type="FunFam" id="3.40.605.10:FF:000012">
    <property type="entry name" value="NAD-dependent succinate-semialdehyde dehydrogenase"/>
    <property type="match status" value="1"/>
</dbReference>
<dbReference type="InterPro" id="IPR016160">
    <property type="entry name" value="Ald_DH_CS_CYS"/>
</dbReference>
<evidence type="ECO:0000256" key="4">
    <source>
        <dbReference type="PROSITE-ProRule" id="PRU10007"/>
    </source>
</evidence>
<dbReference type="InterPro" id="IPR029510">
    <property type="entry name" value="Ald_DH_CS_GLU"/>
</dbReference>
<dbReference type="OrthoDB" id="781568at2"/>